<gene>
    <name evidence="2" type="ORF">CLV60_10986</name>
</gene>
<dbReference type="GO" id="GO:0004519">
    <property type="term" value="F:endonuclease activity"/>
    <property type="evidence" value="ECO:0007669"/>
    <property type="project" value="UniProtKB-KW"/>
</dbReference>
<dbReference type="Pfam" id="PF05685">
    <property type="entry name" value="Uma2"/>
    <property type="match status" value="1"/>
</dbReference>
<dbReference type="Gene3D" id="3.90.1570.10">
    <property type="entry name" value="tt1808, chain A"/>
    <property type="match status" value="1"/>
</dbReference>
<dbReference type="CDD" id="cd06260">
    <property type="entry name" value="DUF820-like"/>
    <property type="match status" value="1"/>
</dbReference>
<evidence type="ECO:0000313" key="3">
    <source>
        <dbReference type="Proteomes" id="UP000241964"/>
    </source>
</evidence>
<evidence type="ECO:0000259" key="1">
    <source>
        <dbReference type="Pfam" id="PF05685"/>
    </source>
</evidence>
<evidence type="ECO:0000313" key="2">
    <source>
        <dbReference type="EMBL" id="PSL26594.1"/>
    </source>
</evidence>
<dbReference type="InterPro" id="IPR012296">
    <property type="entry name" value="Nuclease_put_TT1808"/>
</dbReference>
<keyword evidence="2" id="KW-0540">Nuclease</keyword>
<dbReference type="AlphaFoldDB" id="A0A2P8FXY7"/>
<accession>A0A2P8FXY7</accession>
<feature type="domain" description="Putative restriction endonuclease" evidence="1">
    <location>
        <begin position="18"/>
        <end position="188"/>
    </location>
</feature>
<dbReference type="OrthoDB" id="9799703at2"/>
<dbReference type="EMBL" id="PYAS01000009">
    <property type="protein sequence ID" value="PSL26594.1"/>
    <property type="molecule type" value="Genomic_DNA"/>
</dbReference>
<keyword evidence="3" id="KW-1185">Reference proteome</keyword>
<dbReference type="Proteomes" id="UP000241964">
    <property type="component" value="Unassembled WGS sequence"/>
</dbReference>
<keyword evidence="2" id="KW-0255">Endonuclease</keyword>
<reference evidence="2 3" key="1">
    <citation type="submission" date="2018-03" db="EMBL/GenBank/DDBJ databases">
        <title>Genomic Encyclopedia of Archaeal and Bacterial Type Strains, Phase II (KMG-II): from individual species to whole genera.</title>
        <authorList>
            <person name="Goeker M."/>
        </authorList>
    </citation>
    <scope>NUCLEOTIDE SEQUENCE [LARGE SCALE GENOMIC DNA]</scope>
    <source>
        <strain evidence="2 3">DSM 29057</strain>
    </source>
</reference>
<comment type="caution">
    <text evidence="2">The sequence shown here is derived from an EMBL/GenBank/DDBJ whole genome shotgun (WGS) entry which is preliminary data.</text>
</comment>
<sequence length="194" mass="21833">MEYIWPIVLNFGNMMDEEDFFRFCQINEMVDFERDSAGNVVVLPLSGARGGIIGAHLTWALSSWNIDSQLGVGFGCSAGFTLPNKAVRSPDASWMTAEKWNQLSRDEKERFAPVCPDFVVELRHNGHGLQFLLNKMREYIDNGVQLGWLIDRFDKKAYIFRADGSVEIVGINAVLSGEKVLPGFSLDLRKLLKA</sequence>
<dbReference type="SUPFAM" id="SSF52980">
    <property type="entry name" value="Restriction endonuclease-like"/>
    <property type="match status" value="1"/>
</dbReference>
<organism evidence="2 3">
    <name type="scientific">Dyadobacter jiangsuensis</name>
    <dbReference type="NCBI Taxonomy" id="1591085"/>
    <lineage>
        <taxon>Bacteria</taxon>
        <taxon>Pseudomonadati</taxon>
        <taxon>Bacteroidota</taxon>
        <taxon>Cytophagia</taxon>
        <taxon>Cytophagales</taxon>
        <taxon>Spirosomataceae</taxon>
        <taxon>Dyadobacter</taxon>
    </lineage>
</organism>
<dbReference type="PANTHER" id="PTHR34107">
    <property type="entry name" value="SLL0198 PROTEIN-RELATED"/>
    <property type="match status" value="1"/>
</dbReference>
<name>A0A2P8FXY7_9BACT</name>
<dbReference type="InterPro" id="IPR008538">
    <property type="entry name" value="Uma2"/>
</dbReference>
<protein>
    <submittedName>
        <fullName evidence="2">Uma2 family endonuclease</fullName>
    </submittedName>
</protein>
<dbReference type="PANTHER" id="PTHR34107:SF1">
    <property type="entry name" value="SLL0198 PROTEIN"/>
    <property type="match status" value="1"/>
</dbReference>
<proteinExistence type="predicted"/>
<keyword evidence="2" id="KW-0378">Hydrolase</keyword>
<dbReference type="InterPro" id="IPR011335">
    <property type="entry name" value="Restrct_endonuc-II-like"/>
</dbReference>